<organism evidence="8 9">
    <name type="scientific">Aspergillus calidoustus</name>
    <dbReference type="NCBI Taxonomy" id="454130"/>
    <lineage>
        <taxon>Eukaryota</taxon>
        <taxon>Fungi</taxon>
        <taxon>Dikarya</taxon>
        <taxon>Ascomycota</taxon>
        <taxon>Pezizomycotina</taxon>
        <taxon>Eurotiomycetes</taxon>
        <taxon>Eurotiomycetidae</taxon>
        <taxon>Eurotiales</taxon>
        <taxon>Aspergillaceae</taxon>
        <taxon>Aspergillus</taxon>
        <taxon>Aspergillus subgen. Nidulantes</taxon>
    </lineage>
</organism>
<evidence type="ECO:0000256" key="2">
    <source>
        <dbReference type="ARBA" id="ARBA00007456"/>
    </source>
</evidence>
<evidence type="ECO:0000313" key="9">
    <source>
        <dbReference type="Proteomes" id="UP000054771"/>
    </source>
</evidence>
<reference evidence="9" key="1">
    <citation type="journal article" date="2016" name="Genome Announc.">
        <title>Draft genome sequences of fungus Aspergillus calidoustus.</title>
        <authorList>
            <person name="Horn F."/>
            <person name="Linde J."/>
            <person name="Mattern D.J."/>
            <person name="Walther G."/>
            <person name="Guthke R."/>
            <person name="Scherlach K."/>
            <person name="Martin K."/>
            <person name="Brakhage A.A."/>
            <person name="Petzke L."/>
            <person name="Valiante V."/>
        </authorList>
    </citation>
    <scope>NUCLEOTIDE SEQUENCE [LARGE SCALE GENOMIC DNA]</scope>
    <source>
        <strain evidence="9">SF006504</strain>
    </source>
</reference>
<keyword evidence="5" id="KW-0464">Manganese</keyword>
<comment type="subcellular location">
    <subcellularLocation>
        <location evidence="1">Secreted</location>
    </subcellularLocation>
</comment>
<dbReference type="PRINTS" id="PR00325">
    <property type="entry name" value="GERMIN"/>
</dbReference>
<sequence>MLFISTLATLALALPATAAPQPIAKRDLSDLPLTAQLRLAETATERYKLLPNDSDFVYDFNKDGVVATNQNWPALTGVGASFSMGALPACGMAFLHLHPRATELFSLHSGRVLSEMIPESVTDADGAQRKVKVELTAGMVTLYPQGSFHTQVNPDCEPANFTAAFTAEEFSAGLVAGQLFGFSDGVLENTFGGSVEGEDIERLRGSIPESALVLVEECLAKCGKEKRAM</sequence>
<feature type="signal peptide" evidence="6">
    <location>
        <begin position="1"/>
        <end position="18"/>
    </location>
</feature>
<gene>
    <name evidence="8" type="ORF">ASPCAL11709</name>
</gene>
<feature type="domain" description="Cupin type-1" evidence="7">
    <location>
        <begin position="47"/>
        <end position="199"/>
    </location>
</feature>
<proteinExistence type="inferred from homology"/>
<dbReference type="InterPro" id="IPR014710">
    <property type="entry name" value="RmlC-like_jellyroll"/>
</dbReference>
<comment type="similarity">
    <text evidence="2">Belongs to the germin family.</text>
</comment>
<accession>A0A0U5G9X7</accession>
<keyword evidence="3" id="KW-0964">Secreted</keyword>
<evidence type="ECO:0000256" key="6">
    <source>
        <dbReference type="SAM" id="SignalP"/>
    </source>
</evidence>
<dbReference type="SMART" id="SM00835">
    <property type="entry name" value="Cupin_1"/>
    <property type="match status" value="1"/>
</dbReference>
<protein>
    <recommendedName>
        <fullName evidence="7">Cupin type-1 domain-containing protein</fullName>
    </recommendedName>
</protein>
<dbReference type="AlphaFoldDB" id="A0A0U5G9X7"/>
<dbReference type="GO" id="GO:0005576">
    <property type="term" value="C:extracellular region"/>
    <property type="evidence" value="ECO:0007669"/>
    <property type="project" value="UniProtKB-SubCell"/>
</dbReference>
<dbReference type="Proteomes" id="UP000054771">
    <property type="component" value="Unassembled WGS sequence"/>
</dbReference>
<evidence type="ECO:0000256" key="4">
    <source>
        <dbReference type="ARBA" id="ARBA00022723"/>
    </source>
</evidence>
<dbReference type="PANTHER" id="PTHR31238">
    <property type="entry name" value="GERMIN-LIKE PROTEIN SUBFAMILY 3 MEMBER 3"/>
    <property type="match status" value="1"/>
</dbReference>
<dbReference type="CDD" id="cd02241">
    <property type="entry name" value="cupin_OxOx"/>
    <property type="match status" value="1"/>
</dbReference>
<dbReference type="Gene3D" id="2.60.120.10">
    <property type="entry name" value="Jelly Rolls"/>
    <property type="match status" value="1"/>
</dbReference>
<dbReference type="InterPro" id="IPR006045">
    <property type="entry name" value="Cupin_1"/>
</dbReference>
<keyword evidence="6" id="KW-0732">Signal</keyword>
<evidence type="ECO:0000256" key="3">
    <source>
        <dbReference type="ARBA" id="ARBA00022525"/>
    </source>
</evidence>
<dbReference type="InterPro" id="IPR011051">
    <property type="entry name" value="RmlC_Cupin_sf"/>
</dbReference>
<dbReference type="STRING" id="454130.A0A0U5G9X7"/>
<evidence type="ECO:0000259" key="7">
    <source>
        <dbReference type="SMART" id="SM00835"/>
    </source>
</evidence>
<dbReference type="OMA" id="ECLKKCN"/>
<dbReference type="InterPro" id="IPR019780">
    <property type="entry name" value="Germin_Mn-BS"/>
</dbReference>
<dbReference type="PROSITE" id="PS00725">
    <property type="entry name" value="GERMIN"/>
    <property type="match status" value="1"/>
</dbReference>
<dbReference type="InterPro" id="IPR001929">
    <property type="entry name" value="Germin"/>
</dbReference>
<evidence type="ECO:0000256" key="1">
    <source>
        <dbReference type="ARBA" id="ARBA00004613"/>
    </source>
</evidence>
<name>A0A0U5G9X7_ASPCI</name>
<evidence type="ECO:0000313" key="8">
    <source>
        <dbReference type="EMBL" id="CEL08560.1"/>
    </source>
</evidence>
<dbReference type="EMBL" id="CDMC01000011">
    <property type="protein sequence ID" value="CEL08560.1"/>
    <property type="molecule type" value="Genomic_DNA"/>
</dbReference>
<dbReference type="OrthoDB" id="1921208at2759"/>
<dbReference type="GO" id="GO:0030145">
    <property type="term" value="F:manganese ion binding"/>
    <property type="evidence" value="ECO:0007669"/>
    <property type="project" value="InterPro"/>
</dbReference>
<evidence type="ECO:0000256" key="5">
    <source>
        <dbReference type="ARBA" id="ARBA00023211"/>
    </source>
</evidence>
<keyword evidence="9" id="KW-1185">Reference proteome</keyword>
<dbReference type="Pfam" id="PF00190">
    <property type="entry name" value="Cupin_1"/>
    <property type="match status" value="1"/>
</dbReference>
<dbReference type="SUPFAM" id="SSF51182">
    <property type="entry name" value="RmlC-like cupins"/>
    <property type="match status" value="1"/>
</dbReference>
<feature type="chain" id="PRO_5006857663" description="Cupin type-1 domain-containing protein" evidence="6">
    <location>
        <begin position="19"/>
        <end position="229"/>
    </location>
</feature>
<keyword evidence="4" id="KW-0479">Metal-binding</keyword>